<dbReference type="EMBL" id="BOOJ01000071">
    <property type="protein sequence ID" value="GIH96803.1"/>
    <property type="molecule type" value="Genomic_DNA"/>
</dbReference>
<evidence type="ECO:0000259" key="1">
    <source>
        <dbReference type="Pfam" id="PF08044"/>
    </source>
</evidence>
<reference evidence="2 3" key="1">
    <citation type="submission" date="2021-01" db="EMBL/GenBank/DDBJ databases">
        <title>Whole genome shotgun sequence of Planobispora siamensis NBRC 107568.</title>
        <authorList>
            <person name="Komaki H."/>
            <person name="Tamura T."/>
        </authorList>
    </citation>
    <scope>NUCLEOTIDE SEQUENCE [LARGE SCALE GENOMIC DNA]</scope>
    <source>
        <strain evidence="2 3">NBRC 107568</strain>
    </source>
</reference>
<proteinExistence type="predicted"/>
<organism evidence="2 3">
    <name type="scientific">Planobispora siamensis</name>
    <dbReference type="NCBI Taxonomy" id="936338"/>
    <lineage>
        <taxon>Bacteria</taxon>
        <taxon>Bacillati</taxon>
        <taxon>Actinomycetota</taxon>
        <taxon>Actinomycetes</taxon>
        <taxon>Streptosporangiales</taxon>
        <taxon>Streptosporangiaceae</taxon>
        <taxon>Planobispora</taxon>
    </lineage>
</organism>
<keyword evidence="3" id="KW-1185">Reference proteome</keyword>
<accession>A0A8J3SLT2</accession>
<dbReference type="Pfam" id="PF08044">
    <property type="entry name" value="DUF1707"/>
    <property type="match status" value="1"/>
</dbReference>
<comment type="caution">
    <text evidence="2">The sequence shown here is derived from an EMBL/GenBank/DDBJ whole genome shotgun (WGS) entry which is preliminary data.</text>
</comment>
<dbReference type="PANTHER" id="PTHR40763">
    <property type="entry name" value="MEMBRANE PROTEIN-RELATED"/>
    <property type="match status" value="1"/>
</dbReference>
<feature type="domain" description="DUF1707" evidence="1">
    <location>
        <begin position="10"/>
        <end position="62"/>
    </location>
</feature>
<protein>
    <recommendedName>
        <fullName evidence="1">DUF1707 domain-containing protein</fullName>
    </recommendedName>
</protein>
<gene>
    <name evidence="2" type="ORF">Psi01_74330</name>
</gene>
<name>A0A8J3SLT2_9ACTN</name>
<dbReference type="AlphaFoldDB" id="A0A8J3SLT2"/>
<dbReference type="PANTHER" id="PTHR40763:SF5">
    <property type="entry name" value="MEMBRANE PROTEIN"/>
    <property type="match status" value="1"/>
</dbReference>
<dbReference type="Proteomes" id="UP000619788">
    <property type="component" value="Unassembled WGS sequence"/>
</dbReference>
<evidence type="ECO:0000313" key="2">
    <source>
        <dbReference type="EMBL" id="GIH96803.1"/>
    </source>
</evidence>
<dbReference type="InterPro" id="IPR012551">
    <property type="entry name" value="DUF1707_SHOCT-like"/>
</dbReference>
<sequence length="202" mass="22624">MDAMTDHREVRASDHDRERVAEMLRVAVAEGRITLEELEERVDRAYTARTLGELDDVIVDLPRSGEPITSVPTARPPVLSPGAAELQLHTGSGRIEQTGRWSVPRVMSAKAGRWGKVRVDFTRAHCPHPEVVLDVEITSWFGDITVLVPRGWRVRDDEVVRRWLGAVHNRPPGPLATDGVTVRLTGYVQTGDVWVRYHRAAT</sequence>
<evidence type="ECO:0000313" key="3">
    <source>
        <dbReference type="Proteomes" id="UP000619788"/>
    </source>
</evidence>